<feature type="region of interest" description="Disordered" evidence="1">
    <location>
        <begin position="14"/>
        <end position="123"/>
    </location>
</feature>
<accession>H9B975</accession>
<proteinExistence type="evidence at transcript level"/>
<evidence type="ECO:0000313" key="2">
    <source>
        <dbReference type="EMBL" id="AET50535.1"/>
    </source>
</evidence>
<organism evidence="2">
    <name type="scientific">Eimeria tenella</name>
    <name type="common">Coccidian parasite</name>
    <dbReference type="NCBI Taxonomy" id="5802"/>
    <lineage>
        <taxon>Eukaryota</taxon>
        <taxon>Sar</taxon>
        <taxon>Alveolata</taxon>
        <taxon>Apicomplexa</taxon>
        <taxon>Conoidasida</taxon>
        <taxon>Coccidia</taxon>
        <taxon>Eucoccidiorida</taxon>
        <taxon>Eimeriorina</taxon>
        <taxon>Eimeriidae</taxon>
        <taxon>Eimeria</taxon>
    </lineage>
</organism>
<dbReference type="EMBL" id="JN987312">
    <property type="protein sequence ID" value="AET50535.1"/>
    <property type="molecule type" value="mRNA"/>
</dbReference>
<feature type="compositionally biased region" description="Low complexity" evidence="1">
    <location>
        <begin position="34"/>
        <end position="51"/>
    </location>
</feature>
<feature type="compositionally biased region" description="Pro residues" evidence="1">
    <location>
        <begin position="92"/>
        <end position="106"/>
    </location>
</feature>
<sequence>MTFPVSQLCCMAASPAHRPQARAPSAVKFSLPPASGTATADSAGAASSVVSPLFHTGASPLKPQISSAEPQAALCSSPQKWPRKAPTRPQGPRTPPPVTHLPPRMPGDPFDEVDGAGGKQGSK</sequence>
<feature type="compositionally biased region" description="Polar residues" evidence="1">
    <location>
        <begin position="64"/>
        <end position="79"/>
    </location>
</feature>
<reference evidence="2" key="1">
    <citation type="journal article" date="2012" name="BMC Genomics">
        <title>Characterisation of full-length cDNA sequences provides insights into the Eimeria tenella transcriptome.</title>
        <authorList>
            <person name="Amiruddin N."/>
            <person name="Lee X.W."/>
            <person name="Blake D.P."/>
            <person name="Suzuki Y."/>
            <person name="Tay Y.L."/>
            <person name="Lim L.S."/>
            <person name="Tomley F.M."/>
            <person name="Watanabe J."/>
            <person name="Sugimoto C."/>
            <person name="Wan K.L."/>
        </authorList>
    </citation>
    <scope>NUCLEOTIDE SEQUENCE</scope>
    <source>
        <strain evidence="2">Houghton</strain>
    </source>
</reference>
<evidence type="ECO:0000256" key="1">
    <source>
        <dbReference type="SAM" id="MobiDB-lite"/>
    </source>
</evidence>
<dbReference type="AlphaFoldDB" id="H9B975"/>
<name>H9B975_EIMTE</name>
<protein>
    <submittedName>
        <fullName evidence="2">Uncharacterized protein</fullName>
    </submittedName>
</protein>